<comment type="similarity">
    <text evidence="16">Belongs to the FMO family.</text>
</comment>
<evidence type="ECO:0000256" key="17">
    <source>
        <dbReference type="SAM" id="Phobius"/>
    </source>
</evidence>
<evidence type="ECO:0000256" key="6">
    <source>
        <dbReference type="ARBA" id="ARBA00022630"/>
    </source>
</evidence>
<keyword evidence="12 15" id="KW-0503">Monooxygenase</keyword>
<protein>
    <recommendedName>
        <fullName evidence="16">Flavin-containing monooxygenase</fullName>
        <ecNumber evidence="16">1.-.-.-</ecNumber>
    </recommendedName>
</protein>
<keyword evidence="17" id="KW-0812">Transmembrane</keyword>
<dbReference type="AlphaFoldDB" id="A0A9D4NZN6"/>
<dbReference type="Gene3D" id="3.50.50.60">
    <property type="entry name" value="FAD/NAD(P)-binding domain"/>
    <property type="match status" value="2"/>
</dbReference>
<keyword evidence="5 14" id="KW-0349">Heme</keyword>
<dbReference type="InterPro" id="IPR050705">
    <property type="entry name" value="Cytochrome_P450_3A"/>
</dbReference>
<dbReference type="PANTHER" id="PTHR24302">
    <property type="entry name" value="CYTOCHROME P450 FAMILY 3"/>
    <property type="match status" value="1"/>
</dbReference>
<dbReference type="PROSITE" id="PS00086">
    <property type="entry name" value="CYTOCHROME_P450"/>
    <property type="match status" value="1"/>
</dbReference>
<evidence type="ECO:0000256" key="12">
    <source>
        <dbReference type="ARBA" id="ARBA00023033"/>
    </source>
</evidence>
<name>A0A9D4NZN6_DERFA</name>
<evidence type="ECO:0000256" key="16">
    <source>
        <dbReference type="RuleBase" id="RU361177"/>
    </source>
</evidence>
<comment type="caution">
    <text evidence="18">The sequence shown here is derived from an EMBL/GenBank/DDBJ whole genome shotgun (WGS) entry which is preliminary data.</text>
</comment>
<dbReference type="Pfam" id="PF00067">
    <property type="entry name" value="p450"/>
    <property type="match status" value="1"/>
</dbReference>
<comment type="subcellular location">
    <subcellularLocation>
        <location evidence="3">Endoplasmic reticulum membrane</location>
        <topology evidence="3">Peripheral membrane protein</topology>
    </subcellularLocation>
    <subcellularLocation>
        <location evidence="2">Microsome membrane</location>
        <topology evidence="2">Peripheral membrane protein</topology>
    </subcellularLocation>
</comment>
<evidence type="ECO:0000256" key="1">
    <source>
        <dbReference type="ARBA" id="ARBA00001971"/>
    </source>
</evidence>
<evidence type="ECO:0000256" key="5">
    <source>
        <dbReference type="ARBA" id="ARBA00022617"/>
    </source>
</evidence>
<keyword evidence="7 14" id="KW-0479">Metal-binding</keyword>
<dbReference type="GO" id="GO:0050661">
    <property type="term" value="F:NADP binding"/>
    <property type="evidence" value="ECO:0007669"/>
    <property type="project" value="InterPro"/>
</dbReference>
<dbReference type="Proteomes" id="UP000828236">
    <property type="component" value="Unassembled WGS sequence"/>
</dbReference>
<dbReference type="FunFam" id="1.10.630.10:FF:000182">
    <property type="entry name" value="Cytochrome P450 3A4"/>
    <property type="match status" value="1"/>
</dbReference>
<sequence length="671" mass="77324">MCDNRSWAKLVHKKNRISFYNENQIKILSTYLIELNFNKYVRFRHEVLALELADDYEQTGRWKLRARNLDTMEIFEDIYDGVMVCTGHHGTISMPMFPGQEQFKGRIIHTHSLKHSKGFDDENVVVVGIGNSGGDAAVELSYVAKQASFDDYVSYVIGIVVIIPLLIWAIVELNEFRTKQQCKRQNLPYARVPAWNFVALFGKRFDMVISDTIRKHGKVFGFNMWNHLNISIADPELAQIVCNREFTKFANHHNMAVSDPVWDNFLFVLKDEDWKRLRAIISPTFSTGKLRQVKPCLDDAIKLMAKNLDEKISKNPVFNMKEIIGAFTMDSIIQISMGIKIDSIHDPNNLIIQNASKLFGQGMSFTELTIFALATAFPNFVKLLGFRFQPEAMKFLANISKEMIEKKREEIKIRSKPQKASNFIELILEVEQEQKQVLEQSGKPFKYVNNDELIAQCITFFTAGYDTTSSIILIAIYLLASNPDKQEKLHQSIIDTIEKLAKQRDGDCDDPYELITFDSLNNFEYLNAVLNESMRSLTSVFVIDRVATEDVRLETSDKKIWFDVRKGDIIRIPPIDLHNDPENFHDPEKFIPERFLAENATKPFNKMAFMPFGSGPRKCVAASLALLEAKMALVHLFRMYRYSLDPKTKLDYYVIIDSLIPKDIILRVDKR</sequence>
<comment type="similarity">
    <text evidence="4 15">Belongs to the cytochrome P450 family.</text>
</comment>
<dbReference type="GO" id="GO:0004499">
    <property type="term" value="F:N,N-dimethylaniline monooxygenase activity"/>
    <property type="evidence" value="ECO:0007669"/>
    <property type="project" value="InterPro"/>
</dbReference>
<comment type="cofactor">
    <cofactor evidence="16">
        <name>FAD</name>
        <dbReference type="ChEBI" id="CHEBI:57692"/>
    </cofactor>
</comment>
<evidence type="ECO:0000256" key="11">
    <source>
        <dbReference type="ARBA" id="ARBA00023004"/>
    </source>
</evidence>
<dbReference type="PRINTS" id="PR00385">
    <property type="entry name" value="P450"/>
</dbReference>
<comment type="function">
    <text evidence="13">Cytochromes P450 are a group of heme-thiolate monooxygenases. They oxidize a variety of structurally unrelated compounds, including steroids, fatty acids, and xenobiotics.</text>
</comment>
<dbReference type="SUPFAM" id="SSF51905">
    <property type="entry name" value="FAD/NAD(P)-binding domain"/>
    <property type="match status" value="1"/>
</dbReference>
<evidence type="ECO:0000256" key="4">
    <source>
        <dbReference type="ARBA" id="ARBA00010617"/>
    </source>
</evidence>
<evidence type="ECO:0000256" key="15">
    <source>
        <dbReference type="RuleBase" id="RU000461"/>
    </source>
</evidence>
<keyword evidence="9" id="KW-0492">Microsome</keyword>
<dbReference type="PRINTS" id="PR00463">
    <property type="entry name" value="EP450I"/>
</dbReference>
<keyword evidence="17" id="KW-1133">Transmembrane helix</keyword>
<dbReference type="GO" id="GO:0005789">
    <property type="term" value="C:endoplasmic reticulum membrane"/>
    <property type="evidence" value="ECO:0007669"/>
    <property type="project" value="UniProtKB-SubCell"/>
</dbReference>
<feature type="transmembrane region" description="Helical" evidence="17">
    <location>
        <begin position="152"/>
        <end position="171"/>
    </location>
</feature>
<dbReference type="InterPro" id="IPR020946">
    <property type="entry name" value="Flavin_mOase-like"/>
</dbReference>
<dbReference type="InterPro" id="IPR017972">
    <property type="entry name" value="Cyt_P450_CS"/>
</dbReference>
<dbReference type="GO" id="GO:0005506">
    <property type="term" value="F:iron ion binding"/>
    <property type="evidence" value="ECO:0007669"/>
    <property type="project" value="InterPro"/>
</dbReference>
<dbReference type="Pfam" id="PF00743">
    <property type="entry name" value="FMO-like"/>
    <property type="match status" value="1"/>
</dbReference>
<evidence type="ECO:0000256" key="9">
    <source>
        <dbReference type="ARBA" id="ARBA00022848"/>
    </source>
</evidence>
<dbReference type="InterPro" id="IPR036188">
    <property type="entry name" value="FAD/NAD-bd_sf"/>
</dbReference>
<dbReference type="PANTHER" id="PTHR24302:SF15">
    <property type="entry name" value="FATTY-ACID PEROXYGENASE"/>
    <property type="match status" value="1"/>
</dbReference>
<evidence type="ECO:0000256" key="8">
    <source>
        <dbReference type="ARBA" id="ARBA00022827"/>
    </source>
</evidence>
<dbReference type="InterPro" id="IPR002401">
    <property type="entry name" value="Cyt_P450_E_grp-I"/>
</dbReference>
<dbReference type="InterPro" id="IPR036396">
    <property type="entry name" value="Cyt_P450_sf"/>
</dbReference>
<evidence type="ECO:0000313" key="18">
    <source>
        <dbReference type="EMBL" id="KAH7640992.1"/>
    </source>
</evidence>
<proteinExistence type="inferred from homology"/>
<dbReference type="GO" id="GO:0050660">
    <property type="term" value="F:flavin adenine dinucleotide binding"/>
    <property type="evidence" value="ECO:0007669"/>
    <property type="project" value="InterPro"/>
</dbReference>
<evidence type="ECO:0000256" key="14">
    <source>
        <dbReference type="PIRSR" id="PIRSR602401-1"/>
    </source>
</evidence>
<evidence type="ECO:0000256" key="3">
    <source>
        <dbReference type="ARBA" id="ARBA00004406"/>
    </source>
</evidence>
<keyword evidence="8 16" id="KW-0274">FAD</keyword>
<dbReference type="GO" id="GO:0008395">
    <property type="term" value="F:steroid hydroxylase activity"/>
    <property type="evidence" value="ECO:0007669"/>
    <property type="project" value="TreeGrafter"/>
</dbReference>
<keyword evidence="11 14" id="KW-0408">Iron</keyword>
<dbReference type="EC" id="1.-.-.-" evidence="16"/>
<feature type="binding site" description="axial binding residue" evidence="14">
    <location>
        <position position="619"/>
    </location>
    <ligand>
        <name>heme</name>
        <dbReference type="ChEBI" id="CHEBI:30413"/>
    </ligand>
    <ligandPart>
        <name>Fe</name>
        <dbReference type="ChEBI" id="CHEBI:18248"/>
    </ligandPart>
</feature>
<dbReference type="SUPFAM" id="SSF48264">
    <property type="entry name" value="Cytochrome P450"/>
    <property type="match status" value="1"/>
</dbReference>
<keyword evidence="10 15" id="KW-0560">Oxidoreductase</keyword>
<comment type="cofactor">
    <cofactor evidence="1 14">
        <name>heme</name>
        <dbReference type="ChEBI" id="CHEBI:30413"/>
    </cofactor>
</comment>
<evidence type="ECO:0000256" key="13">
    <source>
        <dbReference type="ARBA" id="ARBA00043906"/>
    </source>
</evidence>
<reference evidence="18" key="2">
    <citation type="journal article" date="2021" name="World Allergy Organ. J.">
        <title>Chromosome-level assembly of Dermatophagoides farinae genome and transcriptome reveals two novel allergens Der f 37 and Der f 39.</title>
        <authorList>
            <person name="Chen J."/>
            <person name="Cai Z."/>
            <person name="Fan D."/>
            <person name="Hu J."/>
            <person name="Hou Y."/>
            <person name="He Y."/>
            <person name="Zhang Z."/>
            <person name="Zhao Z."/>
            <person name="Gao P."/>
            <person name="Hu W."/>
            <person name="Sun J."/>
            <person name="Li J."/>
            <person name="Ji K."/>
        </authorList>
    </citation>
    <scope>NUCLEOTIDE SEQUENCE</scope>
    <source>
        <strain evidence="18">JKM2019</strain>
    </source>
</reference>
<dbReference type="FunFam" id="3.50.50.60:FF:000042">
    <property type="entry name" value="Dimethylaniline monooxygenase [N-oxide-forming]"/>
    <property type="match status" value="1"/>
</dbReference>
<gene>
    <name evidence="18" type="ORF">HUG17_8461</name>
</gene>
<evidence type="ECO:0000256" key="2">
    <source>
        <dbReference type="ARBA" id="ARBA00004174"/>
    </source>
</evidence>
<dbReference type="GO" id="GO:0020037">
    <property type="term" value="F:heme binding"/>
    <property type="evidence" value="ECO:0007669"/>
    <property type="project" value="InterPro"/>
</dbReference>
<evidence type="ECO:0000256" key="10">
    <source>
        <dbReference type="ARBA" id="ARBA00023002"/>
    </source>
</evidence>
<keyword evidence="17" id="KW-0472">Membrane</keyword>
<dbReference type="Gene3D" id="1.10.630.10">
    <property type="entry name" value="Cytochrome P450"/>
    <property type="match status" value="1"/>
</dbReference>
<organism evidence="18">
    <name type="scientific">Dermatophagoides farinae</name>
    <name type="common">American house dust mite</name>
    <dbReference type="NCBI Taxonomy" id="6954"/>
    <lineage>
        <taxon>Eukaryota</taxon>
        <taxon>Metazoa</taxon>
        <taxon>Ecdysozoa</taxon>
        <taxon>Arthropoda</taxon>
        <taxon>Chelicerata</taxon>
        <taxon>Arachnida</taxon>
        <taxon>Acari</taxon>
        <taxon>Acariformes</taxon>
        <taxon>Sarcoptiformes</taxon>
        <taxon>Astigmata</taxon>
        <taxon>Psoroptidia</taxon>
        <taxon>Analgoidea</taxon>
        <taxon>Pyroglyphidae</taxon>
        <taxon>Dermatophagoidinae</taxon>
        <taxon>Dermatophagoides</taxon>
    </lineage>
</organism>
<reference evidence="18" key="1">
    <citation type="submission" date="2020-06" db="EMBL/GenBank/DDBJ databases">
        <authorList>
            <person name="Ji K."/>
            <person name="Li J."/>
        </authorList>
    </citation>
    <scope>NUCLEOTIDE SEQUENCE</scope>
    <source>
        <strain evidence="18">JKM2019</strain>
        <tissue evidence="18">Whole body</tissue>
    </source>
</reference>
<dbReference type="InterPro" id="IPR001128">
    <property type="entry name" value="Cyt_P450"/>
</dbReference>
<dbReference type="EMBL" id="SDOV01000005">
    <property type="protein sequence ID" value="KAH7640992.1"/>
    <property type="molecule type" value="Genomic_DNA"/>
</dbReference>
<keyword evidence="9" id="KW-0256">Endoplasmic reticulum</keyword>
<keyword evidence="6 16" id="KW-0285">Flavoprotein</keyword>
<evidence type="ECO:0000256" key="7">
    <source>
        <dbReference type="ARBA" id="ARBA00022723"/>
    </source>
</evidence>
<accession>A0A9D4NZN6</accession>